<evidence type="ECO:0000256" key="1">
    <source>
        <dbReference type="SAM" id="MobiDB-lite"/>
    </source>
</evidence>
<evidence type="ECO:0000313" key="2">
    <source>
        <dbReference type="EMBL" id="TPE39721.1"/>
    </source>
</evidence>
<protein>
    <submittedName>
        <fullName evidence="2">Uncharacterized protein</fullName>
    </submittedName>
</protein>
<gene>
    <name evidence="2" type="ORF">FJM65_20770</name>
</gene>
<organism evidence="2 3">
    <name type="scientific">Pontibacter mangrovi</name>
    <dbReference type="NCBI Taxonomy" id="2589816"/>
    <lineage>
        <taxon>Bacteria</taxon>
        <taxon>Pseudomonadati</taxon>
        <taxon>Bacteroidota</taxon>
        <taxon>Cytophagia</taxon>
        <taxon>Cytophagales</taxon>
        <taxon>Hymenobacteraceae</taxon>
        <taxon>Pontibacter</taxon>
    </lineage>
</organism>
<dbReference type="RefSeq" id="WP_140624227.1">
    <property type="nucleotide sequence ID" value="NZ_VFRQ01000020.1"/>
</dbReference>
<reference evidence="2 3" key="1">
    <citation type="submission" date="2019-06" db="EMBL/GenBank/DDBJ databases">
        <title>A novel bacterium of genus Pontibacter, isolated from marine sediment.</title>
        <authorList>
            <person name="Huang H."/>
            <person name="Mo K."/>
            <person name="Hu Y."/>
        </authorList>
    </citation>
    <scope>NUCLEOTIDE SEQUENCE [LARGE SCALE GENOMIC DNA]</scope>
    <source>
        <strain evidence="2 3">HB172049</strain>
    </source>
</reference>
<sequence length="66" mass="7663">MAKKKPFRQTHLVIRGMREFHLPASSDRQPMKQPGRCHPQFLKRQARFSGWPLPPDSAQPERGITV</sequence>
<evidence type="ECO:0000313" key="3">
    <source>
        <dbReference type="Proteomes" id="UP000316727"/>
    </source>
</evidence>
<feature type="region of interest" description="Disordered" evidence="1">
    <location>
        <begin position="44"/>
        <end position="66"/>
    </location>
</feature>
<dbReference type="EMBL" id="VFRQ01000020">
    <property type="protein sequence ID" value="TPE39721.1"/>
    <property type="molecule type" value="Genomic_DNA"/>
</dbReference>
<comment type="caution">
    <text evidence="2">The sequence shown here is derived from an EMBL/GenBank/DDBJ whole genome shotgun (WGS) entry which is preliminary data.</text>
</comment>
<dbReference type="AlphaFoldDB" id="A0A501VXP3"/>
<accession>A0A501VXP3</accession>
<proteinExistence type="predicted"/>
<dbReference type="Proteomes" id="UP000316727">
    <property type="component" value="Unassembled WGS sequence"/>
</dbReference>
<name>A0A501VXP3_9BACT</name>
<keyword evidence="3" id="KW-1185">Reference proteome</keyword>